<dbReference type="PRINTS" id="PR00405">
    <property type="entry name" value="REVINTRACTNG"/>
</dbReference>
<dbReference type="PANTHER" id="PTHR46085">
    <property type="entry name" value="ARFGAP/RECO-RELATED"/>
    <property type="match status" value="1"/>
</dbReference>
<dbReference type="PROSITE" id="PS50115">
    <property type="entry name" value="ARFGAP"/>
    <property type="match status" value="1"/>
</dbReference>
<feature type="compositionally biased region" description="Basic and acidic residues" evidence="5">
    <location>
        <begin position="136"/>
        <end position="149"/>
    </location>
</feature>
<accession>A0AAV8SCB8</accession>
<name>A0AAV8SCB8_9ROSI</name>
<dbReference type="PANTHER" id="PTHR46085:SF3">
    <property type="entry name" value="ARF GTPASE ACTIVATING PROTEIN"/>
    <property type="match status" value="1"/>
</dbReference>
<evidence type="ECO:0000256" key="2">
    <source>
        <dbReference type="ARBA" id="ARBA00022771"/>
    </source>
</evidence>
<feature type="compositionally biased region" description="Basic and acidic residues" evidence="5">
    <location>
        <begin position="227"/>
        <end position="254"/>
    </location>
</feature>
<dbReference type="Gene3D" id="1.10.220.150">
    <property type="entry name" value="Arf GTPase activating protein"/>
    <property type="match status" value="1"/>
</dbReference>
<proteinExistence type="predicted"/>
<reference evidence="7 8" key="1">
    <citation type="submission" date="2021-09" db="EMBL/GenBank/DDBJ databases">
        <title>Genomic insights and catalytic innovation underlie evolution of tropane alkaloids biosynthesis.</title>
        <authorList>
            <person name="Wang Y.-J."/>
            <person name="Tian T."/>
            <person name="Huang J.-P."/>
            <person name="Huang S.-X."/>
        </authorList>
    </citation>
    <scope>NUCLEOTIDE SEQUENCE [LARGE SCALE GENOMIC DNA]</scope>
    <source>
        <strain evidence="7">KIB-2018</strain>
        <tissue evidence="7">Leaf</tissue>
    </source>
</reference>
<dbReference type="SUPFAM" id="SSF57863">
    <property type="entry name" value="ArfGap/RecO-like zinc finger"/>
    <property type="match status" value="1"/>
</dbReference>
<dbReference type="SMART" id="SM00105">
    <property type="entry name" value="ArfGap"/>
    <property type="match status" value="1"/>
</dbReference>
<dbReference type="AlphaFoldDB" id="A0AAV8SCB8"/>
<evidence type="ECO:0000256" key="1">
    <source>
        <dbReference type="ARBA" id="ARBA00022723"/>
    </source>
</evidence>
<evidence type="ECO:0000313" key="7">
    <source>
        <dbReference type="EMBL" id="KAJ8749830.1"/>
    </source>
</evidence>
<protein>
    <recommendedName>
        <fullName evidence="6">Arf-GAP domain-containing protein</fullName>
    </recommendedName>
</protein>
<organism evidence="7 8">
    <name type="scientific">Erythroxylum novogranatense</name>
    <dbReference type="NCBI Taxonomy" id="1862640"/>
    <lineage>
        <taxon>Eukaryota</taxon>
        <taxon>Viridiplantae</taxon>
        <taxon>Streptophyta</taxon>
        <taxon>Embryophyta</taxon>
        <taxon>Tracheophyta</taxon>
        <taxon>Spermatophyta</taxon>
        <taxon>Magnoliopsida</taxon>
        <taxon>eudicotyledons</taxon>
        <taxon>Gunneridae</taxon>
        <taxon>Pentapetalae</taxon>
        <taxon>rosids</taxon>
        <taxon>fabids</taxon>
        <taxon>Malpighiales</taxon>
        <taxon>Erythroxylaceae</taxon>
        <taxon>Erythroxylum</taxon>
    </lineage>
</organism>
<dbReference type="GO" id="GO:0008270">
    <property type="term" value="F:zinc ion binding"/>
    <property type="evidence" value="ECO:0007669"/>
    <property type="project" value="UniProtKB-KW"/>
</dbReference>
<feature type="compositionally biased region" description="Low complexity" evidence="5">
    <location>
        <begin position="300"/>
        <end position="311"/>
    </location>
</feature>
<dbReference type="FunFam" id="1.10.220.150:FF:000005">
    <property type="entry name" value="Arf-GAP domain and FG repeat-containing protein 1"/>
    <property type="match status" value="1"/>
</dbReference>
<dbReference type="Proteomes" id="UP001159364">
    <property type="component" value="Linkage Group LG11"/>
</dbReference>
<evidence type="ECO:0000259" key="6">
    <source>
        <dbReference type="PROSITE" id="PS50115"/>
    </source>
</evidence>
<feature type="domain" description="Arf-GAP" evidence="6">
    <location>
        <begin position="12"/>
        <end position="130"/>
    </location>
</feature>
<dbReference type="GO" id="GO:0005096">
    <property type="term" value="F:GTPase activator activity"/>
    <property type="evidence" value="ECO:0007669"/>
    <property type="project" value="InterPro"/>
</dbReference>
<dbReference type="CDD" id="cd08838">
    <property type="entry name" value="ArfGap_AGFG"/>
    <property type="match status" value="1"/>
</dbReference>
<keyword evidence="1" id="KW-0479">Metal-binding</keyword>
<dbReference type="Pfam" id="PF01412">
    <property type="entry name" value="ArfGap"/>
    <property type="match status" value="1"/>
</dbReference>
<dbReference type="InterPro" id="IPR001164">
    <property type="entry name" value="ArfGAP_dom"/>
</dbReference>
<feature type="region of interest" description="Disordered" evidence="5">
    <location>
        <begin position="325"/>
        <end position="354"/>
    </location>
</feature>
<sequence>MANRLKEDEKHERIIRGLLKLPENRKCVNCNSMGPQYVCTNFWTFVCTTCSGIHREFTHRVKSVSMAKFTSQEVSALQEGGNKHARDVYFKELDSQRQSAPDNSNIDRLRDFIKHVYVDRRYTGERNSGKPLSTKMGEKEDTYDNRRNDAYQGGSRSPPYEDSYERRYSEMSSPGGRGEDRNSRYGYDGRRSPGYDQEVRQYNDNRRSPAHHEIISDWRREDRFQNGRKREDRLSSDGDSKLEGRSPERLKDPEASSPPLVRPVREILGDNVVPLRISEPPKANVTRTADGFAQTRRTASSSSLGSTNGNSVEVKVESTASLIDFDADPDPPVTSVQESQQTTPQSVIPPATSINDNNWASFDLAPKVNVTQTPSSMNQLESVISQLSTPASVPGHISQMPSSSGTPTIGSVSLLSNVGVSPVVPPGNTSVSSFATGAPAATPISNLSTLNPGGISVAAPGLAPNTPVISANSFVKPAETAQWSSVQHQQPSFFPASTGHSIVQQSTQLDGGSSNQPWNLLTTPNVQTSLPSRGAPNAFSSPIPAVSYAGLSQPPSADVKPSGRKELPEDLFTATYSTFNAPIPGWHTVLPHGMGFNMQYNNVVPSVPNLQSSRSSNPFDVNEPPPVQSLAFPPMASLQGALPEIPPAGLQHTSSVGTAMPAWSSSQSLPYVSALTSQSPPYVSAMPQRAYMVQQVPTNTLLSGHQGLNSDAAAFGTTTMDQRVHGLLCTQKMESPTLSAPTLRPDRVVKGVNKQGSCIEEK</sequence>
<evidence type="ECO:0000256" key="5">
    <source>
        <dbReference type="SAM" id="MobiDB-lite"/>
    </source>
</evidence>
<feature type="compositionally biased region" description="Polar residues" evidence="5">
    <location>
        <begin position="334"/>
        <end position="354"/>
    </location>
</feature>
<gene>
    <name evidence="7" type="ORF">K2173_013233</name>
</gene>
<evidence type="ECO:0000256" key="4">
    <source>
        <dbReference type="PROSITE-ProRule" id="PRU00288"/>
    </source>
</evidence>
<feature type="compositionally biased region" description="Basic and acidic residues" evidence="5">
    <location>
        <begin position="177"/>
        <end position="214"/>
    </location>
</feature>
<dbReference type="EMBL" id="JAIWQS010000011">
    <property type="protein sequence ID" value="KAJ8749830.1"/>
    <property type="molecule type" value="Genomic_DNA"/>
</dbReference>
<keyword evidence="2 4" id="KW-0863">Zinc-finger</keyword>
<keyword evidence="3" id="KW-0862">Zinc</keyword>
<dbReference type="InterPro" id="IPR037278">
    <property type="entry name" value="ARFGAP/RecO"/>
</dbReference>
<comment type="caution">
    <text evidence="7">The sequence shown here is derived from an EMBL/GenBank/DDBJ whole genome shotgun (WGS) entry which is preliminary data.</text>
</comment>
<keyword evidence="8" id="KW-1185">Reference proteome</keyword>
<feature type="region of interest" description="Disordered" evidence="5">
    <location>
        <begin position="124"/>
        <end position="214"/>
    </location>
</feature>
<feature type="region of interest" description="Disordered" evidence="5">
    <location>
        <begin position="278"/>
        <end position="312"/>
    </location>
</feature>
<evidence type="ECO:0000256" key="3">
    <source>
        <dbReference type="ARBA" id="ARBA00022833"/>
    </source>
</evidence>
<dbReference type="InterPro" id="IPR038508">
    <property type="entry name" value="ArfGAP_dom_sf"/>
</dbReference>
<evidence type="ECO:0000313" key="8">
    <source>
        <dbReference type="Proteomes" id="UP001159364"/>
    </source>
</evidence>
<dbReference type="InterPro" id="IPR044820">
    <property type="entry name" value="AGD14-like"/>
</dbReference>
<feature type="region of interest" description="Disordered" evidence="5">
    <location>
        <begin position="227"/>
        <end position="265"/>
    </location>
</feature>